<organism evidence="2 3">
    <name type="scientific">Puccinia graminis f. sp. tritici</name>
    <dbReference type="NCBI Taxonomy" id="56615"/>
    <lineage>
        <taxon>Eukaryota</taxon>
        <taxon>Fungi</taxon>
        <taxon>Dikarya</taxon>
        <taxon>Basidiomycota</taxon>
        <taxon>Pucciniomycotina</taxon>
        <taxon>Pucciniomycetes</taxon>
        <taxon>Pucciniales</taxon>
        <taxon>Pucciniaceae</taxon>
        <taxon>Puccinia</taxon>
    </lineage>
</organism>
<evidence type="ECO:0000313" key="2">
    <source>
        <dbReference type="EMBL" id="KAA1084426.1"/>
    </source>
</evidence>
<evidence type="ECO:0000256" key="1">
    <source>
        <dbReference type="SAM" id="MobiDB-lite"/>
    </source>
</evidence>
<evidence type="ECO:0000313" key="3">
    <source>
        <dbReference type="Proteomes" id="UP000324748"/>
    </source>
</evidence>
<reference evidence="2 3" key="1">
    <citation type="submission" date="2019-05" db="EMBL/GenBank/DDBJ databases">
        <title>Emergence of the Ug99 lineage of the wheat stem rust pathogen through somatic hybridization.</title>
        <authorList>
            <person name="Li F."/>
            <person name="Upadhyaya N.M."/>
            <person name="Sperschneider J."/>
            <person name="Matny O."/>
            <person name="Nguyen-Phuc H."/>
            <person name="Mago R."/>
            <person name="Raley C."/>
            <person name="Miller M.E."/>
            <person name="Silverstein K.A.T."/>
            <person name="Henningsen E."/>
            <person name="Hirsch C.D."/>
            <person name="Visser B."/>
            <person name="Pretorius Z.A."/>
            <person name="Steffenson B.J."/>
            <person name="Schwessinger B."/>
            <person name="Dodds P.N."/>
            <person name="Figueroa M."/>
        </authorList>
    </citation>
    <scope>NUCLEOTIDE SEQUENCE [LARGE SCALE GENOMIC DNA]</scope>
    <source>
        <strain evidence="2">21-0</strain>
    </source>
</reference>
<protein>
    <submittedName>
        <fullName evidence="2">Uncharacterized protein</fullName>
    </submittedName>
</protein>
<comment type="caution">
    <text evidence="2">The sequence shown here is derived from an EMBL/GenBank/DDBJ whole genome shotgun (WGS) entry which is preliminary data.</text>
</comment>
<dbReference type="Proteomes" id="UP000324748">
    <property type="component" value="Unassembled WGS sequence"/>
</dbReference>
<dbReference type="AlphaFoldDB" id="A0A5B0N6X3"/>
<proteinExistence type="predicted"/>
<accession>A0A5B0N6X3</accession>
<gene>
    <name evidence="2" type="ORF">PGT21_027581</name>
</gene>
<dbReference type="EMBL" id="VSWC01000118">
    <property type="protein sequence ID" value="KAA1084426.1"/>
    <property type="molecule type" value="Genomic_DNA"/>
</dbReference>
<name>A0A5B0N6X3_PUCGR</name>
<keyword evidence="3" id="KW-1185">Reference proteome</keyword>
<feature type="region of interest" description="Disordered" evidence="1">
    <location>
        <begin position="1"/>
        <end position="44"/>
    </location>
</feature>
<sequence>MKRATSHPGPTPIRHRPRRNQTTSSPPKASKGPGLTSPTNQLHHPLLLALVNRTTNNDLPLHVSNLTAKE</sequence>